<keyword evidence="1" id="KW-1133">Transmembrane helix</keyword>
<protein>
    <recommendedName>
        <fullName evidence="2">RyR/IP3R Homology associated domain-containing protein</fullName>
    </recommendedName>
</protein>
<dbReference type="Pfam" id="PF08454">
    <property type="entry name" value="RIH_assoc"/>
    <property type="match status" value="1"/>
</dbReference>
<dbReference type="PANTHER" id="PTHR13715">
    <property type="entry name" value="RYANODINE RECEPTOR AND IP3 RECEPTOR"/>
    <property type="match status" value="1"/>
</dbReference>
<accession>A0A8S1QYF4</accession>
<organism evidence="3 4">
    <name type="scientific">Paramecium sonneborni</name>
    <dbReference type="NCBI Taxonomy" id="65129"/>
    <lineage>
        <taxon>Eukaryota</taxon>
        <taxon>Sar</taxon>
        <taxon>Alveolata</taxon>
        <taxon>Ciliophora</taxon>
        <taxon>Intramacronucleata</taxon>
        <taxon>Oligohymenophorea</taxon>
        <taxon>Peniculida</taxon>
        <taxon>Parameciidae</taxon>
        <taxon>Paramecium</taxon>
    </lineage>
</organism>
<dbReference type="InterPro" id="IPR015925">
    <property type="entry name" value="Ryanodine_IP3_receptor"/>
</dbReference>
<comment type="caution">
    <text evidence="3">The sequence shown here is derived from an EMBL/GenBank/DDBJ whole genome shotgun (WGS) entry which is preliminary data.</text>
</comment>
<evidence type="ECO:0000256" key="1">
    <source>
        <dbReference type="SAM" id="Phobius"/>
    </source>
</evidence>
<keyword evidence="4" id="KW-1185">Reference proteome</keyword>
<evidence type="ECO:0000313" key="3">
    <source>
        <dbReference type="EMBL" id="CAD8119947.1"/>
    </source>
</evidence>
<dbReference type="EMBL" id="CAJJDN010000123">
    <property type="protein sequence ID" value="CAD8119947.1"/>
    <property type="molecule type" value="Genomic_DNA"/>
</dbReference>
<feature type="transmembrane region" description="Helical" evidence="1">
    <location>
        <begin position="2368"/>
        <end position="2387"/>
    </location>
</feature>
<keyword evidence="1" id="KW-0472">Membrane</keyword>
<evidence type="ECO:0000259" key="2">
    <source>
        <dbReference type="Pfam" id="PF08454"/>
    </source>
</evidence>
<dbReference type="Proteomes" id="UP000692954">
    <property type="component" value="Unassembled WGS sequence"/>
</dbReference>
<dbReference type="PANTHER" id="PTHR13715:SF99">
    <property type="entry name" value="INOSITOL 1,4,5-TRISPHOSPHATE RECEPTOR-LIKE PROTEIN A"/>
    <property type="match status" value="1"/>
</dbReference>
<feature type="domain" description="RyR/IP3R Homology associated" evidence="2">
    <location>
        <begin position="1834"/>
        <end position="1926"/>
    </location>
</feature>
<feature type="transmembrane region" description="Helical" evidence="1">
    <location>
        <begin position="2252"/>
        <end position="2273"/>
    </location>
</feature>
<evidence type="ECO:0000313" key="4">
    <source>
        <dbReference type="Proteomes" id="UP000692954"/>
    </source>
</evidence>
<feature type="transmembrane region" description="Helical" evidence="1">
    <location>
        <begin position="2453"/>
        <end position="2474"/>
    </location>
</feature>
<feature type="transmembrane region" description="Helical" evidence="1">
    <location>
        <begin position="2319"/>
        <end position="2347"/>
    </location>
</feature>
<reference evidence="3" key="1">
    <citation type="submission" date="2021-01" db="EMBL/GenBank/DDBJ databases">
        <authorList>
            <consortium name="Genoscope - CEA"/>
            <person name="William W."/>
        </authorList>
    </citation>
    <scope>NUCLEOTIDE SEQUENCE</scope>
</reference>
<dbReference type="GO" id="GO:0006816">
    <property type="term" value="P:calcium ion transport"/>
    <property type="evidence" value="ECO:0007669"/>
    <property type="project" value="InterPro"/>
</dbReference>
<name>A0A8S1QYF4_9CILI</name>
<feature type="transmembrane region" description="Helical" evidence="1">
    <location>
        <begin position="2293"/>
        <end position="2313"/>
    </location>
</feature>
<dbReference type="OrthoDB" id="300855at2759"/>
<keyword evidence="1" id="KW-0812">Transmembrane</keyword>
<proteinExistence type="predicted"/>
<gene>
    <name evidence="3" type="ORF">PSON_ATCC_30995.1.T1230125</name>
</gene>
<dbReference type="InterPro" id="IPR013662">
    <property type="entry name" value="RIH_assoc-dom"/>
</dbReference>
<feature type="transmembrane region" description="Helical" evidence="1">
    <location>
        <begin position="2198"/>
        <end position="2219"/>
    </location>
</feature>
<sequence length="2604" mass="307977">MLKKITYGCQISLSLCTENETYLSTDQLNDNLLVHKVTHQNEILNFEKCIFMIIPVLNHFWVGKLVELVRNDIDKEINKKESTIQSRQQTIKCYENNLDEEMMANLSCFQKLQDTSLLFGTSTFHLVHKDSLRFVMIDQESIQLVEFPSEYTVLHFQPVYQYQKQISCILDQETVTLCAAKSIQNRKCYLRLISKDSTEQVSSTQTNPTYLKMNLYSTLQENEDFLYAGDLIALNLSETNLFLNAKQPYDTFHEIAEYQIKRLQNQLTSLTLSKIIYEDLKVTFDDVIERIGMKRIQKLQSSSYWKIEKTNGQGGQILFYQLVRFKHNQSSRYLELLNGNPILTNQLSKLSLFMLIPIDQGQKLLKKDSYFKIQHYQSGEFLEDQNNQQENRNINILRLRKIGEYEDTETKLLQYSVKIFIEAIELIQEIYDQEIKCSQYDIKNKEGEIRLKIKFYFIYQKLKQVLIYVSDFLMNKLISNLSPNQKYNQISFIRQDSFRQEPLFPLICLLFQMLKPEFVDPIAQNDKDYFEKEEKFYQITKNISRADRDEGRIISYYRQQIKILQVQLIETINIICKDNIENQNCFFQFLPILHNHIILYPEFIGILNNLVSKNRFFLEELSKIRKISSNKPNKTTFILEWLTEKVSLNPAAKKKTTDIPNSQKTEILHFLAVCCSFGVEAIFANQEMIFKTLINKKKNITLMKCVVDEDKNIIVSCNGKMGPVSIKFEAYFEHAHKNSNPHFQEELNFLKAQFFLYSQLCLSRNYDSIKYFGDQFSDNSLVPLLNNSQIDLDPELRAHLIALCKNIYLDRDPLISQVKPTLIRVNINNSQTFFDNMFFEDDDGIFEKVELETKSLNYVIVQFKEILSSYLTQMVKNLHLQQPQKVYNLLTLQIMRILFMLLQFGSFSKQNDEMSKQRMDDPKDIELILETLIQQLSLLLEYDYDYQKAHSKFKLKNVNEKLAKIIKIQSLKFFRKAEQKKINKNSIETIRDPLLRKLQNVKRVLNRFYNKTFSAQTNTSDYEIEIKIEICKIFQYLLDMRLDFMIDNAIAFFTNIFLPSVSKKSTNSEKQQLHDSVENKSNLQNHIVYYRKKYLSSLLGLLREDLLKPGQKKFQQRGIKDHVQLNRIRHFDRIIDRPFIEVLLKGFYFANDHVLQNHFVELIERFQNQRSEFCNYLKQIQMIMTNNLQIIYRTMYILVQKLKNNVQNSQIWLRLDIPIALNEKNEETIEKVLEKLVEIYTIISKNEINEKSVRKIFLNCGGYQVVHQLIVKCLSVIDVNMDIFECSFELIEYDEQKQYQQELAEKILQIFQACLRLIGLAVRNDQQNQEYVLIKLARPLLRYNMVNLGQIELINELFSNNHNLLPLVNSSDLYQLLEYVKLYGKYQSFIELFTSIVRNKQCQSLYKDIYQALVQCESKDINPFQDNYNFQKFYPNQPNIEEFRQSFLKIIEVVLIHDDRAALSVKILEVLDFTDLTSYFLEKTHEMRNTNLDLELQESITKIKFVICKIIFTLSKKKKKLLLTHDSYFLQIISIEASWLEQQEFLQISAKNYIIDALLPLVNTYNEYTNKKNSFKTDIPQIRSYALSVLKQYSQLTKNSDSSTKYQVHRLVKAFDLKVPDEKSESDSDDNEGLMSDINGETFKTEKFEEYQATEGSDGSDQGCNDLELWEFFKKLFDNNPKIKEWTETDQLAQSIWHVSDMFTNDFWQDKEKRELILSNDDIILKMLSFVQFWKSNKASKQSAIFAIKLLIQIIKIDQNRIKILDQLGGTKVILTLIWEENESENDYIIQLLILIKELMICKQVQKSTLTFLSLAISSDKFFQKMEMLLTIEQDLKISTLVLEIMELMCNDNNKELQNLMRYQKNNKKSYDLVQQTINYLCSLDIKNNYEQLIQCIKTIKSQVYACRPNQILVANSKFVEFSIKVLNDSSLKQSLDNVQINQLKHQCLIILLVVAEINTKDDYIIQKLKKIVPKTVLIQHFVSVYHQMVNLFGEEDYSKLIFVNQPNFILESGFNAYILYVILSELNYVVEDVEEFSKKDDEGQLVQDFLKDNILNELSRLGQSLMQHGLEQLNQIKQQLRGQAEEKMNIIKKHEMMHKAFQFYKMNTLQVEFVKDEVLYLTYFPKLPCFYLLRQEIKKKFLDQADRTSTKTKIISLVNFVDSAYKFMLHQEALRDYFKKHKFLEILARRGKLWMQLAFYNGFLINLIIILSYTQLAFPPGYQPKDLGVIQYFRLNEPRFLEDYNNTNTKYYLMILAYLNLSINFMVLFFYLIDKAPVKLQFVWNAWHASSLIGHVISGLIKVLISIIVLVIDFDIIYYILQIAFNIVGITIHPFFLAFHLIHILYLEPLIPILKAVWLAKFKFIGLWFTIVLFEYWVALISYVYFFEFFVTDKNQNLCSHLWQCVYVTFDWTFKTDGSVGGRFMENIGQEAEEIYMSNFNNYFGRFFYDNIINIIIKLFIINVLLAVIIISYSELRSVQKQKEKDQNHKCFICGIDRLVFDKTSQNTGFWHHIKVEHNIWNYLFYMCYLRMKQSDFNNGVDNYIRAKQLACDYSWFPIRRAKALSLKLQMLETVNQKNTTSKSKLIGLFHSLRRLVWIHKQF</sequence>